<sequence length="157" mass="18664">MRNKKLAKLLPVIFFVELVVIHLVDSLFYGVIKTWLFDIAIILLLLFFVFIKEFGKWKFIGFTVLLVLIPFLFIFNLPSTTYEGGKVIVQNEISSDEITFISTNYKLIPTTPLKSWFINDYYYHYEVEVSREILFYTVNPITGITFQLEEDFFRYIR</sequence>
<gene>
    <name evidence="2" type="ORF">DFR58_108111</name>
</gene>
<dbReference type="RefSeq" id="WP_114297454.1">
    <property type="nucleotide sequence ID" value="NZ_QPJT01000008.1"/>
</dbReference>
<dbReference type="OrthoDB" id="2974573at2"/>
<feature type="transmembrane region" description="Helical" evidence="1">
    <location>
        <begin position="35"/>
        <end position="52"/>
    </location>
</feature>
<keyword evidence="1" id="KW-1133">Transmembrane helix</keyword>
<comment type="caution">
    <text evidence="2">The sequence shown here is derived from an EMBL/GenBank/DDBJ whole genome shotgun (WGS) entry which is preliminary data.</text>
</comment>
<evidence type="ECO:0000313" key="3">
    <source>
        <dbReference type="Proteomes" id="UP000253034"/>
    </source>
</evidence>
<organism evidence="2 3">
    <name type="scientific">Anaerobacterium chartisolvens</name>
    <dbReference type="NCBI Taxonomy" id="1297424"/>
    <lineage>
        <taxon>Bacteria</taxon>
        <taxon>Bacillati</taxon>
        <taxon>Bacillota</taxon>
        <taxon>Clostridia</taxon>
        <taxon>Eubacteriales</taxon>
        <taxon>Oscillospiraceae</taxon>
        <taxon>Anaerobacterium</taxon>
    </lineage>
</organism>
<evidence type="ECO:0000313" key="2">
    <source>
        <dbReference type="EMBL" id="RCX17217.1"/>
    </source>
</evidence>
<evidence type="ECO:0000256" key="1">
    <source>
        <dbReference type="SAM" id="Phobius"/>
    </source>
</evidence>
<accession>A0A369B9L6</accession>
<proteinExistence type="predicted"/>
<keyword evidence="3" id="KW-1185">Reference proteome</keyword>
<keyword evidence="1" id="KW-0472">Membrane</keyword>
<feature type="transmembrane region" description="Helical" evidence="1">
    <location>
        <begin position="9"/>
        <end position="29"/>
    </location>
</feature>
<feature type="transmembrane region" description="Helical" evidence="1">
    <location>
        <begin position="59"/>
        <end position="77"/>
    </location>
</feature>
<protein>
    <submittedName>
        <fullName evidence="2">Uncharacterized protein</fullName>
    </submittedName>
</protein>
<keyword evidence="1" id="KW-0812">Transmembrane</keyword>
<name>A0A369B9L6_9FIRM</name>
<dbReference type="Proteomes" id="UP000253034">
    <property type="component" value="Unassembled WGS sequence"/>
</dbReference>
<dbReference type="EMBL" id="QPJT01000008">
    <property type="protein sequence ID" value="RCX17217.1"/>
    <property type="molecule type" value="Genomic_DNA"/>
</dbReference>
<reference evidence="2 3" key="1">
    <citation type="submission" date="2018-07" db="EMBL/GenBank/DDBJ databases">
        <title>Genomic Encyclopedia of Type Strains, Phase IV (KMG-IV): sequencing the most valuable type-strain genomes for metagenomic binning, comparative biology and taxonomic classification.</title>
        <authorList>
            <person name="Goeker M."/>
        </authorList>
    </citation>
    <scope>NUCLEOTIDE SEQUENCE [LARGE SCALE GENOMIC DNA]</scope>
    <source>
        <strain evidence="2 3">DSM 27016</strain>
    </source>
</reference>
<dbReference type="AlphaFoldDB" id="A0A369B9L6"/>